<keyword evidence="2" id="KW-0732">Signal</keyword>
<dbReference type="KEGG" id="mgly:NCTC10194_00092"/>
<dbReference type="PROSITE" id="PS51257">
    <property type="entry name" value="PROKAR_LIPOPROTEIN"/>
    <property type="match status" value="1"/>
</dbReference>
<evidence type="ECO:0000256" key="1">
    <source>
        <dbReference type="SAM" id="MobiDB-lite"/>
    </source>
</evidence>
<protein>
    <recommendedName>
        <fullName evidence="5">Lipoprotein</fullName>
    </recommendedName>
</protein>
<reference evidence="3 4" key="1">
    <citation type="submission" date="2019-01" db="EMBL/GenBank/DDBJ databases">
        <authorList>
            <consortium name="Pathogen Informatics"/>
        </authorList>
    </citation>
    <scope>NUCLEOTIDE SEQUENCE [LARGE SCALE GENOMIC DNA]</scope>
    <source>
        <strain evidence="3 4">NCTC10194</strain>
    </source>
</reference>
<organism evidence="3 4">
    <name type="scientific">Mycoplasmopsis glycophila</name>
    <dbReference type="NCBI Taxonomy" id="171285"/>
    <lineage>
        <taxon>Bacteria</taxon>
        <taxon>Bacillati</taxon>
        <taxon>Mycoplasmatota</taxon>
        <taxon>Mycoplasmoidales</taxon>
        <taxon>Metamycoplasmataceae</taxon>
        <taxon>Mycoplasmopsis</taxon>
    </lineage>
</organism>
<accession>A0A449AUF1</accession>
<dbReference type="EMBL" id="LR215024">
    <property type="protein sequence ID" value="VEU70100.1"/>
    <property type="molecule type" value="Genomic_DNA"/>
</dbReference>
<evidence type="ECO:0000313" key="3">
    <source>
        <dbReference type="EMBL" id="VEU70100.1"/>
    </source>
</evidence>
<feature type="signal peptide" evidence="2">
    <location>
        <begin position="1"/>
        <end position="19"/>
    </location>
</feature>
<gene>
    <name evidence="3" type="ORF">NCTC10194_00092</name>
</gene>
<feature type="chain" id="PRO_5019126747" description="Lipoprotein" evidence="2">
    <location>
        <begin position="20"/>
        <end position="609"/>
    </location>
</feature>
<sequence>MKRKWFYLTLSFLPVAVSASCFQTQKIEPKEDEKPENPTTPENPGTVDPKEQNGEIGKSYDFNVPISNLTVNLRDYITRWKKSSDSLYYRFFEDIVESAKNDIPSVLLNRNAAQVFISSFMSMIAQLELSKNDPAKYNDVLYMLDQLVWDYYQKDASTNRFDLNFLLKKYQDIISDKEINTDSGKLWILGNTKYISGIDRPYNIFPQSLEELLDYLKPYLDKGIELFDFFIPDISFIKMNRQQRHWIIKHANKITLLSDGNAQPYTFIRDNYIKWVKNQKESYSEAELLKFWNEYKQSEGLEMPIDYHFFYTLSDKIRIFNLNNGYMQPLNDDLEKRGFGWAKLNVYAYPLNPETFYEYLELNDENNVRNDYLTVNKLKNKSFLDLVVDGKNNYNPNKKNLVFMGSSLFRKTNDDEWRFQTQKYALDEIHEFFAKINELYPQDEYNYFFKLHPVYNLEESKIYLNYLLGEQANKAILLDSGIAWENMLVVDYENIANGSSVLFTPDGKSKTQLYGLQGTTTTLLATMTFLKESFGWNNKEIKSFVNLANFPLSNKFNIIKRDIEYENPDQGYQENVAKMKEVYRYFITSGDFPGPKEWIDMRTFLKRQN</sequence>
<feature type="region of interest" description="Disordered" evidence="1">
    <location>
        <begin position="26"/>
        <end position="58"/>
    </location>
</feature>
<proteinExistence type="predicted"/>
<feature type="compositionally biased region" description="Basic and acidic residues" evidence="1">
    <location>
        <begin position="27"/>
        <end position="36"/>
    </location>
</feature>
<dbReference type="RefSeq" id="WP_027333768.1">
    <property type="nucleotide sequence ID" value="NZ_LR215024.1"/>
</dbReference>
<evidence type="ECO:0008006" key="5">
    <source>
        <dbReference type="Google" id="ProtNLM"/>
    </source>
</evidence>
<dbReference type="AlphaFoldDB" id="A0A449AUF1"/>
<dbReference type="Gene3D" id="3.40.50.11110">
    <property type="entry name" value="Sialyltransferase, C-terminal GT-B Rossman nucleotide-binding domain"/>
    <property type="match status" value="1"/>
</dbReference>
<dbReference type="Proteomes" id="UP000290815">
    <property type="component" value="Chromosome"/>
</dbReference>
<name>A0A449AUF1_9BACT</name>
<evidence type="ECO:0000313" key="4">
    <source>
        <dbReference type="Proteomes" id="UP000290815"/>
    </source>
</evidence>
<keyword evidence="4" id="KW-1185">Reference proteome</keyword>
<evidence type="ECO:0000256" key="2">
    <source>
        <dbReference type="SAM" id="SignalP"/>
    </source>
</evidence>